<dbReference type="RefSeq" id="WP_235068415.1">
    <property type="nucleotide sequence ID" value="NZ_JAKFGM010000003.1"/>
</dbReference>
<accession>A0A9X1QPA6</accession>
<evidence type="ECO:0000313" key="2">
    <source>
        <dbReference type="EMBL" id="MCF2515702.1"/>
    </source>
</evidence>
<gene>
    <name evidence="2" type="ORF">LVY65_11590</name>
</gene>
<proteinExistence type="predicted"/>
<name>A0A9X1QPA6_9SPHN</name>
<reference evidence="2" key="1">
    <citation type="submission" date="2022-01" db="EMBL/GenBank/DDBJ databases">
        <authorList>
            <person name="Jo J.-H."/>
            <person name="Im W.-T."/>
        </authorList>
    </citation>
    <scope>NUCLEOTIDE SEQUENCE</scope>
    <source>
        <strain evidence="2">G124</strain>
    </source>
</reference>
<dbReference type="Proteomes" id="UP001139410">
    <property type="component" value="Unassembled WGS sequence"/>
</dbReference>
<sequence length="100" mass="10631">MKPILAAAAAISFAAPALAQAAGGVILTNTEFEGGFGNRGQCTAALAKVRNMQRLDASLRGEAYRTLSASAFQKASLRTTRCEQIDGRYRVVFYADGFPN</sequence>
<feature type="signal peptide" evidence="1">
    <location>
        <begin position="1"/>
        <end position="21"/>
    </location>
</feature>
<keyword evidence="1" id="KW-0732">Signal</keyword>
<keyword evidence="3" id="KW-1185">Reference proteome</keyword>
<dbReference type="EMBL" id="JAKFGM010000003">
    <property type="protein sequence ID" value="MCF2515702.1"/>
    <property type="molecule type" value="Genomic_DNA"/>
</dbReference>
<dbReference type="AlphaFoldDB" id="A0A9X1QPA6"/>
<evidence type="ECO:0000313" key="3">
    <source>
        <dbReference type="Proteomes" id="UP001139410"/>
    </source>
</evidence>
<organism evidence="2 3">
    <name type="scientific">Sphingomonas cremea</name>
    <dbReference type="NCBI Taxonomy" id="2904799"/>
    <lineage>
        <taxon>Bacteria</taxon>
        <taxon>Pseudomonadati</taxon>
        <taxon>Pseudomonadota</taxon>
        <taxon>Alphaproteobacteria</taxon>
        <taxon>Sphingomonadales</taxon>
        <taxon>Sphingomonadaceae</taxon>
        <taxon>Sphingomonas</taxon>
    </lineage>
</organism>
<comment type="caution">
    <text evidence="2">The sequence shown here is derived from an EMBL/GenBank/DDBJ whole genome shotgun (WGS) entry which is preliminary data.</text>
</comment>
<feature type="chain" id="PRO_5040855607" evidence="1">
    <location>
        <begin position="22"/>
        <end position="100"/>
    </location>
</feature>
<evidence type="ECO:0000256" key="1">
    <source>
        <dbReference type="SAM" id="SignalP"/>
    </source>
</evidence>
<protein>
    <submittedName>
        <fullName evidence="2">Uncharacterized protein</fullName>
    </submittedName>
</protein>